<dbReference type="KEGG" id="hazt:108666867"/>
<dbReference type="OrthoDB" id="10632404at2759"/>
<evidence type="ECO:0000256" key="1">
    <source>
        <dbReference type="SAM" id="MobiDB-lite"/>
    </source>
</evidence>
<feature type="compositionally biased region" description="Basic and acidic residues" evidence="1">
    <location>
        <begin position="192"/>
        <end position="203"/>
    </location>
</feature>
<dbReference type="AlphaFoldDB" id="A0A979FIP9"/>
<name>A0A979FIP9_HYAAZ</name>
<evidence type="ECO:0000313" key="2">
    <source>
        <dbReference type="Proteomes" id="UP000694843"/>
    </source>
</evidence>
<feature type="compositionally biased region" description="Acidic residues" evidence="1">
    <location>
        <begin position="204"/>
        <end position="233"/>
    </location>
</feature>
<dbReference type="RefSeq" id="XP_047736850.1">
    <property type="nucleotide sequence ID" value="XM_047880894.1"/>
</dbReference>
<evidence type="ECO:0000313" key="3">
    <source>
        <dbReference type="RefSeq" id="XP_047736850.1"/>
    </source>
</evidence>
<gene>
    <name evidence="3" type="primary">LOC108666867</name>
</gene>
<accession>A0A979FIP9</accession>
<reference evidence="3" key="1">
    <citation type="submission" date="2025-08" db="UniProtKB">
        <authorList>
            <consortium name="RefSeq"/>
        </authorList>
    </citation>
    <scope>IDENTIFICATION</scope>
    <source>
        <tissue evidence="3">Whole organism</tissue>
    </source>
</reference>
<keyword evidence="2" id="KW-1185">Reference proteome</keyword>
<feature type="region of interest" description="Disordered" evidence="1">
    <location>
        <begin position="168"/>
        <end position="286"/>
    </location>
</feature>
<dbReference type="GeneID" id="108666867"/>
<protein>
    <submittedName>
        <fullName evidence="3">46 kDa FK506-binding nuclear protein</fullName>
    </submittedName>
</protein>
<sequence length="341" mass="37475">MKLGAYDVTNTPLVELNLTCEQFIGIPHTMNVYCLAAVEPPVGPAQLLVAATKKLFLLKCNDAGELVKQQVDVPCLDASCDVVSLAAYIDHFTGELHYAFTTAFKAQAEGDEVFSLHVHQERQACQEVLLPTRPYQLLAATVPCTGGHQVVWVVTGAQVVVVGLPVGGDDDGPGDGQDGSLNNNALGLSADDCVRDDRDHIHTDDDDDEEEDDEDEEEDEDGDEEEEEYEDDEGSRRYGSDVPGPEKPLRKRFVMSPCKHVPLETGSGERSGKTKTLFGDEVTGAGRLSPDEREGRYCLLNPSLFFPELLLLNYRVLRLHCRTALNGCRLFDWGLESSSKF</sequence>
<proteinExistence type="predicted"/>
<organism evidence="2 3">
    <name type="scientific">Hyalella azteca</name>
    <name type="common">Amphipod</name>
    <dbReference type="NCBI Taxonomy" id="294128"/>
    <lineage>
        <taxon>Eukaryota</taxon>
        <taxon>Metazoa</taxon>
        <taxon>Ecdysozoa</taxon>
        <taxon>Arthropoda</taxon>
        <taxon>Crustacea</taxon>
        <taxon>Multicrustacea</taxon>
        <taxon>Malacostraca</taxon>
        <taxon>Eumalacostraca</taxon>
        <taxon>Peracarida</taxon>
        <taxon>Amphipoda</taxon>
        <taxon>Senticaudata</taxon>
        <taxon>Talitrida</taxon>
        <taxon>Talitroidea</taxon>
        <taxon>Hyalellidae</taxon>
        <taxon>Hyalella</taxon>
    </lineage>
</organism>
<dbReference type="Proteomes" id="UP000694843">
    <property type="component" value="Unplaced"/>
</dbReference>